<reference evidence="2 3" key="1">
    <citation type="submission" date="2018-04" db="EMBL/GenBank/DDBJ databases">
        <title>Thalassorhabdus spongiae gen. nov., sp. nov., isolated from a marine sponge in South-West Iceland.</title>
        <authorList>
            <person name="Knobloch S."/>
            <person name="Daussin A."/>
            <person name="Johannsson R."/>
            <person name="Marteinsson V.T."/>
        </authorList>
    </citation>
    <scope>NUCLEOTIDE SEQUENCE [LARGE SCALE GENOMIC DNA]</scope>
    <source>
        <strain evidence="2 3">Hp12</strain>
    </source>
</reference>
<dbReference type="RefSeq" id="WP_116685299.1">
    <property type="nucleotide sequence ID" value="NZ_CAWNYD010000001.1"/>
</dbReference>
<keyword evidence="3" id="KW-1185">Reference proteome</keyword>
<sequence length="164" mass="18582">MARRAFFSFHYTGDINRIGIVRNSWLTKKSKDDAGFWDAADWEEVQKDTDLAIKRWINKQFENTSVTVVLIGSETSERPWVNYEIEKSIERGNGLVGIHIHNINGLGKGVSKKGKNPLDGHLVKCTDGKSYKASAIYKTYDWNLNDGYNNLGDWIEEAAKKAGK</sequence>
<comment type="caution">
    <text evidence="2">The sequence shown here is derived from an EMBL/GenBank/DDBJ whole genome shotgun (WGS) entry which is preliminary data.</text>
</comment>
<dbReference type="InterPro" id="IPR015032">
    <property type="entry name" value="ThsB__TIR-like_domain"/>
</dbReference>
<name>A0A2V1H171_9GAMM</name>
<dbReference type="Proteomes" id="UP000244906">
    <property type="component" value="Unassembled WGS sequence"/>
</dbReference>
<accession>A0A2V1H171</accession>
<dbReference type="InterPro" id="IPR036490">
    <property type="entry name" value="ThsB_TIR-like_sf"/>
</dbReference>
<dbReference type="EMBL" id="QDDL01000001">
    <property type="protein sequence ID" value="PVZ71710.1"/>
    <property type="molecule type" value="Genomic_DNA"/>
</dbReference>
<protein>
    <submittedName>
        <fullName evidence="2">TIR-like domain-containing protein</fullName>
    </submittedName>
</protein>
<proteinExistence type="predicted"/>
<feature type="domain" description="Thoeris protein ThsB TIR-like" evidence="1">
    <location>
        <begin position="6"/>
        <end position="102"/>
    </location>
</feature>
<dbReference type="AlphaFoldDB" id="A0A2V1H171"/>
<evidence type="ECO:0000313" key="3">
    <source>
        <dbReference type="Proteomes" id="UP000244906"/>
    </source>
</evidence>
<dbReference type="Gene3D" id="3.40.50.11200">
    <property type="match status" value="1"/>
</dbReference>
<organism evidence="2 3">
    <name type="scientific">Pelagibaculum spongiae</name>
    <dbReference type="NCBI Taxonomy" id="2080658"/>
    <lineage>
        <taxon>Bacteria</taxon>
        <taxon>Pseudomonadati</taxon>
        <taxon>Pseudomonadota</taxon>
        <taxon>Gammaproteobacteria</taxon>
        <taxon>Oceanospirillales</taxon>
        <taxon>Pelagibaculum</taxon>
    </lineage>
</organism>
<dbReference type="Pfam" id="PF08937">
    <property type="entry name" value="ThsB_TIR"/>
    <property type="match status" value="1"/>
</dbReference>
<dbReference type="OrthoDB" id="9811746at2"/>
<evidence type="ECO:0000259" key="1">
    <source>
        <dbReference type="Pfam" id="PF08937"/>
    </source>
</evidence>
<evidence type="ECO:0000313" key="2">
    <source>
        <dbReference type="EMBL" id="PVZ71710.1"/>
    </source>
</evidence>
<gene>
    <name evidence="2" type="ORF">DC094_01395</name>
</gene>
<dbReference type="SUPFAM" id="SSF52206">
    <property type="entry name" value="Hypothetical protein MTH538"/>
    <property type="match status" value="1"/>
</dbReference>